<evidence type="ECO:0000256" key="1">
    <source>
        <dbReference type="ARBA" id="ARBA00004141"/>
    </source>
</evidence>
<comment type="subcellular location">
    <subcellularLocation>
        <location evidence="1">Membrane</location>
        <topology evidence="1">Multi-pass membrane protein</topology>
    </subcellularLocation>
</comment>
<evidence type="ECO:0000256" key="3">
    <source>
        <dbReference type="ARBA" id="ARBA00022692"/>
    </source>
</evidence>
<dbReference type="GO" id="GO:0005886">
    <property type="term" value="C:plasma membrane"/>
    <property type="evidence" value="ECO:0007669"/>
    <property type="project" value="TreeGrafter"/>
</dbReference>
<evidence type="ECO:0000256" key="7">
    <source>
        <dbReference type="SAM" id="Phobius"/>
    </source>
</evidence>
<evidence type="ECO:0000256" key="5">
    <source>
        <dbReference type="ARBA" id="ARBA00022989"/>
    </source>
</evidence>
<reference evidence="8" key="1">
    <citation type="journal article" date="2023" name="Comput. Struct. Biotechnol. J.">
        <title>Discovery of a novel marine Bacteroidetes with a rich repertoire of carbohydrate-active enzymes.</title>
        <authorList>
            <person name="Chen B."/>
            <person name="Liu G."/>
            <person name="Chen Q."/>
            <person name="Wang H."/>
            <person name="Liu L."/>
            <person name="Tang K."/>
        </authorList>
    </citation>
    <scope>NUCLEOTIDE SEQUENCE</scope>
    <source>
        <strain evidence="8">TK19036</strain>
    </source>
</reference>
<feature type="transmembrane region" description="Helical" evidence="7">
    <location>
        <begin position="346"/>
        <end position="371"/>
    </location>
</feature>
<gene>
    <name evidence="8" type="ORF">K4G66_32170</name>
</gene>
<keyword evidence="3 7" id="KW-0812">Transmembrane</keyword>
<evidence type="ECO:0000256" key="6">
    <source>
        <dbReference type="ARBA" id="ARBA00023136"/>
    </source>
</evidence>
<dbReference type="GO" id="GO:0034755">
    <property type="term" value="P:iron ion transmembrane transport"/>
    <property type="evidence" value="ECO:0007669"/>
    <property type="project" value="TreeGrafter"/>
</dbReference>
<evidence type="ECO:0000256" key="2">
    <source>
        <dbReference type="ARBA" id="ARBA00022448"/>
    </source>
</evidence>
<feature type="transmembrane region" description="Helical" evidence="7">
    <location>
        <begin position="123"/>
        <end position="143"/>
    </location>
</feature>
<keyword evidence="6 7" id="KW-0472">Membrane</keyword>
<keyword evidence="2" id="KW-0813">Transport</keyword>
<organism evidence="8">
    <name type="scientific">Roseihalotalea indica</name>
    <dbReference type="NCBI Taxonomy" id="2867963"/>
    <lineage>
        <taxon>Bacteria</taxon>
        <taxon>Pseudomonadati</taxon>
        <taxon>Bacteroidota</taxon>
        <taxon>Cytophagia</taxon>
        <taxon>Cytophagales</taxon>
        <taxon>Catalimonadaceae</taxon>
        <taxon>Roseihalotalea</taxon>
    </lineage>
</organism>
<reference evidence="8" key="2">
    <citation type="journal article" date="2024" name="Antonie Van Leeuwenhoek">
        <title>Roseihalotalea indica gen. nov., sp. nov., a halophilic Bacteroidetes from mesopelagic Southwest Indian Ocean with higher carbohydrate metabolic potential.</title>
        <authorList>
            <person name="Chen B."/>
            <person name="Zhang M."/>
            <person name="Lin D."/>
            <person name="Ye J."/>
            <person name="Tang K."/>
        </authorList>
    </citation>
    <scope>NUCLEOTIDE SEQUENCE</scope>
    <source>
        <strain evidence="8">TK19036</strain>
    </source>
</reference>
<sequence>MHDPSSPRATSLIARIRQLISAYGPAIFVIGAIIGTGSVSSLVWSGAEYGMDLLWALLLSCFFFWVLISSISRLTFASGQTFVGLAKTHFGKVGSFYIVFAIVVTQFTSNVGVLGIVTESFAAWLNLNPLMVSIGWSGLIYFLIAFGKYATFERVLIFFVTILGLSFIVNMFLAPPSLASVGSGLLPGIPEGGGVIAAAMVGTTLAGSVIVMRSYIVYDKGWTLNDLNHANRDAKLSGLMIFIVSAVIMACASATLHVRGMHIENALDMAYTLVPLMGKFAATLFVVGIVSAGVSSAFTNALVSTWSIADFAGWSRDARTIRFRLLAIPFCAAGIIAPLFGGKPVLLQIMSLALQAIFLPLLVLFLLILTNKESVIGKHKSSTFINVLTVVTLLFSLFMAYQAFVGLGGLLQKV</sequence>
<dbReference type="PANTHER" id="PTHR11706">
    <property type="entry name" value="SOLUTE CARRIER PROTEIN FAMILY 11 MEMBER"/>
    <property type="match status" value="1"/>
</dbReference>
<feature type="transmembrane region" description="Helical" evidence="7">
    <location>
        <begin position="239"/>
        <end position="260"/>
    </location>
</feature>
<dbReference type="Pfam" id="PF01566">
    <property type="entry name" value="Nramp"/>
    <property type="match status" value="1"/>
</dbReference>
<dbReference type="GO" id="GO:0005384">
    <property type="term" value="F:manganese ion transmembrane transporter activity"/>
    <property type="evidence" value="ECO:0007669"/>
    <property type="project" value="TreeGrafter"/>
</dbReference>
<dbReference type="EMBL" id="CP120682">
    <property type="protein sequence ID" value="WKN37027.1"/>
    <property type="molecule type" value="Genomic_DNA"/>
</dbReference>
<feature type="transmembrane region" description="Helical" evidence="7">
    <location>
        <begin position="96"/>
        <end position="117"/>
    </location>
</feature>
<dbReference type="InterPro" id="IPR001046">
    <property type="entry name" value="NRAMP_fam"/>
</dbReference>
<keyword evidence="5 7" id="KW-1133">Transmembrane helix</keyword>
<keyword evidence="4" id="KW-0769">Symport</keyword>
<feature type="transmembrane region" description="Helical" evidence="7">
    <location>
        <begin position="194"/>
        <end position="218"/>
    </location>
</feature>
<protein>
    <submittedName>
        <fullName evidence="8">Nramp family divalent metal transporter</fullName>
    </submittedName>
</protein>
<name>A0AA49GLI4_9BACT</name>
<feature type="transmembrane region" description="Helical" evidence="7">
    <location>
        <begin position="20"/>
        <end position="47"/>
    </location>
</feature>
<accession>A0AA49GLI4</accession>
<feature type="transmembrane region" description="Helical" evidence="7">
    <location>
        <begin position="323"/>
        <end position="340"/>
    </location>
</feature>
<feature type="transmembrane region" description="Helical" evidence="7">
    <location>
        <begin position="155"/>
        <end position="174"/>
    </location>
</feature>
<dbReference type="PANTHER" id="PTHR11706:SF33">
    <property type="entry name" value="NATURAL RESISTANCE-ASSOCIATED MACROPHAGE PROTEIN 2"/>
    <property type="match status" value="1"/>
</dbReference>
<feature type="transmembrane region" description="Helical" evidence="7">
    <location>
        <begin position="280"/>
        <end position="303"/>
    </location>
</feature>
<dbReference type="NCBIfam" id="NF037982">
    <property type="entry name" value="Nramp_1"/>
    <property type="match status" value="1"/>
</dbReference>
<evidence type="ECO:0000313" key="8">
    <source>
        <dbReference type="EMBL" id="WKN37027.1"/>
    </source>
</evidence>
<dbReference type="GO" id="GO:0015293">
    <property type="term" value="F:symporter activity"/>
    <property type="evidence" value="ECO:0007669"/>
    <property type="project" value="UniProtKB-KW"/>
</dbReference>
<dbReference type="AlphaFoldDB" id="A0AA49GLI4"/>
<feature type="transmembrane region" description="Helical" evidence="7">
    <location>
        <begin position="383"/>
        <end position="404"/>
    </location>
</feature>
<evidence type="ECO:0000256" key="4">
    <source>
        <dbReference type="ARBA" id="ARBA00022847"/>
    </source>
</evidence>
<dbReference type="GO" id="GO:0015086">
    <property type="term" value="F:cadmium ion transmembrane transporter activity"/>
    <property type="evidence" value="ECO:0007669"/>
    <property type="project" value="TreeGrafter"/>
</dbReference>
<proteinExistence type="predicted"/>
<feature type="transmembrane region" description="Helical" evidence="7">
    <location>
        <begin position="53"/>
        <end position="76"/>
    </location>
</feature>